<evidence type="ECO:0000313" key="3">
    <source>
        <dbReference type="Proteomes" id="UP000254737"/>
    </source>
</evidence>
<dbReference type="InterPro" id="IPR021215">
    <property type="entry name" value="DUF2752"/>
</dbReference>
<dbReference type="Pfam" id="PF10825">
    <property type="entry name" value="DUF2752"/>
    <property type="match status" value="1"/>
</dbReference>
<reference evidence="2 3" key="1">
    <citation type="submission" date="2018-06" db="EMBL/GenBank/DDBJ databases">
        <authorList>
            <consortium name="Pathogen Informatics"/>
            <person name="Doyle S."/>
        </authorList>
    </citation>
    <scope>NUCLEOTIDE SEQUENCE [LARGE SCALE GENOMIC DNA]</scope>
    <source>
        <strain evidence="2 3">NCTC13456</strain>
    </source>
</reference>
<protein>
    <submittedName>
        <fullName evidence="2">Protein of uncharacterized function (DUF2752)</fullName>
    </submittedName>
</protein>
<dbReference type="AlphaFoldDB" id="A0A376G0N8"/>
<sequence>MIKRILVYGLATLLPILVIVYFYSYYSNQSPFSIKCIFHNVTGLWCPGCGGQRAFSLLVHGHFFQSLRYNLILPFALYICVQLYYAIVGNIFLGKPMSGKLHLPASFARNFLIFLLVYSILRNIPLSPFIYLAPES</sequence>
<organism evidence="2 3">
    <name type="scientific">Empedobacter falsenii</name>
    <dbReference type="NCBI Taxonomy" id="343874"/>
    <lineage>
        <taxon>Bacteria</taxon>
        <taxon>Pseudomonadati</taxon>
        <taxon>Bacteroidota</taxon>
        <taxon>Flavobacteriia</taxon>
        <taxon>Flavobacteriales</taxon>
        <taxon>Weeksellaceae</taxon>
        <taxon>Empedobacter</taxon>
    </lineage>
</organism>
<feature type="transmembrane region" description="Helical" evidence="1">
    <location>
        <begin position="113"/>
        <end position="133"/>
    </location>
</feature>
<feature type="transmembrane region" description="Helical" evidence="1">
    <location>
        <begin position="71"/>
        <end position="93"/>
    </location>
</feature>
<accession>A0A376G0N8</accession>
<keyword evidence="1" id="KW-1133">Transmembrane helix</keyword>
<keyword evidence="1" id="KW-0812">Transmembrane</keyword>
<feature type="transmembrane region" description="Helical" evidence="1">
    <location>
        <begin position="5"/>
        <end position="23"/>
    </location>
</feature>
<gene>
    <name evidence="2" type="ORF">NCTC13456_00518</name>
</gene>
<keyword evidence="1" id="KW-0472">Membrane</keyword>
<evidence type="ECO:0000313" key="2">
    <source>
        <dbReference type="EMBL" id="STD53491.1"/>
    </source>
</evidence>
<dbReference type="Proteomes" id="UP000254737">
    <property type="component" value="Unassembled WGS sequence"/>
</dbReference>
<dbReference type="EMBL" id="UFXS01000001">
    <property type="protein sequence ID" value="STD53491.1"/>
    <property type="molecule type" value="Genomic_DNA"/>
</dbReference>
<proteinExistence type="predicted"/>
<dbReference type="RefSeq" id="WP_114998542.1">
    <property type="nucleotide sequence ID" value="NZ_UFXS01000001.1"/>
</dbReference>
<name>A0A376G0N8_9FLAO</name>
<evidence type="ECO:0000256" key="1">
    <source>
        <dbReference type="SAM" id="Phobius"/>
    </source>
</evidence>